<protein>
    <submittedName>
        <fullName evidence="6">Carbamoyl-phosphate-synthetase</fullName>
    </submittedName>
</protein>
<dbReference type="GO" id="GO:0046872">
    <property type="term" value="F:metal ion binding"/>
    <property type="evidence" value="ECO:0007669"/>
    <property type="project" value="InterPro"/>
</dbReference>
<dbReference type="PANTHER" id="PTHR43585:SF2">
    <property type="entry name" value="ATP-GRASP ENZYME FSQD"/>
    <property type="match status" value="1"/>
</dbReference>
<keyword evidence="1" id="KW-0436">Ligase</keyword>
<dbReference type="STRING" id="1220589.CD32_06370"/>
<dbReference type="SUPFAM" id="SSF52440">
    <property type="entry name" value="PreATP-grasp domain"/>
    <property type="match status" value="1"/>
</dbReference>
<dbReference type="Gene3D" id="3.30.1490.20">
    <property type="entry name" value="ATP-grasp fold, A domain"/>
    <property type="match status" value="1"/>
</dbReference>
<dbReference type="GO" id="GO:0005524">
    <property type="term" value="F:ATP binding"/>
    <property type="evidence" value="ECO:0007669"/>
    <property type="project" value="UniProtKB-UniRule"/>
</dbReference>
<sequence>MKKLLVLSGDSYHVPFIKKAKEMGCYVITCDFFEHNPGHQFADEYHNVSYMDKEAVLALAKTLEIDGIICFAADEAATTVAYVAERMGLPSHPYQSIEIINRKDLFRAFLKKHHFQVPKAKSYTSIEKAQAEFHLFKMPVMIKPVDSSGSRGISKIDSVEFLPQKIEYALQHSKVKRFLIEEYIEKQGYQVGGDGFSVDGELVFRYFSNNHLSNTPLNPFVPLGGSWPSILPAHLQNKIHDEIQRLLNLLQMRTGAYNFDIRIDQEENVYFIEMGARNGGNLIPRITNYATGFDLIEYSIKAAIGEDCRDVSMAQSQGYWSCYTINSQKSGIFKGLEMNEEFMKRNVVEYELFVKPGDKIQAFTGSDKKLGSMVLTYSSIDEMLEKMDNMENWIKVIVEESLVNN</sequence>
<dbReference type="eggNOG" id="COG0027">
    <property type="taxonomic scope" value="Bacteria"/>
</dbReference>
<dbReference type="PANTHER" id="PTHR43585">
    <property type="entry name" value="FUMIPYRROLE BIOSYNTHESIS PROTEIN C"/>
    <property type="match status" value="1"/>
</dbReference>
<dbReference type="Gene3D" id="3.30.470.20">
    <property type="entry name" value="ATP-grasp fold, B domain"/>
    <property type="match status" value="1"/>
</dbReference>
<accession>A0A0A3JHM0</accession>
<dbReference type="SUPFAM" id="SSF56059">
    <property type="entry name" value="Glutathione synthetase ATP-binding domain-like"/>
    <property type="match status" value="1"/>
</dbReference>
<dbReference type="InterPro" id="IPR013815">
    <property type="entry name" value="ATP_grasp_subdomain_1"/>
</dbReference>
<dbReference type="PROSITE" id="PS50975">
    <property type="entry name" value="ATP_GRASP"/>
    <property type="match status" value="1"/>
</dbReference>
<evidence type="ECO:0000313" key="6">
    <source>
        <dbReference type="EMBL" id="KGR86512.1"/>
    </source>
</evidence>
<organism evidence="6 7">
    <name type="scientific">Lysinibacillus odysseyi 34hs-1 = NBRC 100172</name>
    <dbReference type="NCBI Taxonomy" id="1220589"/>
    <lineage>
        <taxon>Bacteria</taxon>
        <taxon>Bacillati</taxon>
        <taxon>Bacillota</taxon>
        <taxon>Bacilli</taxon>
        <taxon>Bacillales</taxon>
        <taxon>Bacillaceae</taxon>
        <taxon>Lysinibacillus</taxon>
    </lineage>
</organism>
<comment type="caution">
    <text evidence="6">The sequence shown here is derived from an EMBL/GenBank/DDBJ whole genome shotgun (WGS) entry which is preliminary data.</text>
</comment>
<dbReference type="AlphaFoldDB" id="A0A0A3JHM0"/>
<gene>
    <name evidence="6" type="ORF">CD32_06370</name>
</gene>
<evidence type="ECO:0000256" key="1">
    <source>
        <dbReference type="ARBA" id="ARBA00022598"/>
    </source>
</evidence>
<dbReference type="GO" id="GO:0016874">
    <property type="term" value="F:ligase activity"/>
    <property type="evidence" value="ECO:0007669"/>
    <property type="project" value="UniProtKB-KW"/>
</dbReference>
<feature type="domain" description="ATP-grasp" evidence="5">
    <location>
        <begin position="107"/>
        <end position="304"/>
    </location>
</feature>
<dbReference type="InterPro" id="IPR011761">
    <property type="entry name" value="ATP-grasp"/>
</dbReference>
<dbReference type="Gene3D" id="3.40.50.20">
    <property type="match status" value="1"/>
</dbReference>
<dbReference type="Proteomes" id="UP000030437">
    <property type="component" value="Unassembled WGS sequence"/>
</dbReference>
<keyword evidence="7" id="KW-1185">Reference proteome</keyword>
<dbReference type="RefSeq" id="WP_036152474.1">
    <property type="nucleotide sequence ID" value="NZ_AVCX01000014.1"/>
</dbReference>
<evidence type="ECO:0000256" key="3">
    <source>
        <dbReference type="ARBA" id="ARBA00022840"/>
    </source>
</evidence>
<dbReference type="InterPro" id="IPR016185">
    <property type="entry name" value="PreATP-grasp_dom_sf"/>
</dbReference>
<proteinExistence type="predicted"/>
<evidence type="ECO:0000313" key="7">
    <source>
        <dbReference type="Proteomes" id="UP000030437"/>
    </source>
</evidence>
<dbReference type="InterPro" id="IPR052032">
    <property type="entry name" value="ATP-dep_AA_Ligase"/>
</dbReference>
<evidence type="ECO:0000256" key="4">
    <source>
        <dbReference type="PROSITE-ProRule" id="PRU00409"/>
    </source>
</evidence>
<dbReference type="Pfam" id="PF13535">
    <property type="entry name" value="ATP-grasp_4"/>
    <property type="match status" value="1"/>
</dbReference>
<evidence type="ECO:0000256" key="2">
    <source>
        <dbReference type="ARBA" id="ARBA00022741"/>
    </source>
</evidence>
<dbReference type="OrthoDB" id="9803907at2"/>
<reference evidence="6 7" key="1">
    <citation type="submission" date="2014-02" db="EMBL/GenBank/DDBJ databases">
        <title>Draft genome sequence of Lysinibacillus odysseyi NBRC 100172.</title>
        <authorList>
            <person name="Zhang F."/>
            <person name="Wang G."/>
            <person name="Zhang L."/>
        </authorList>
    </citation>
    <scope>NUCLEOTIDE SEQUENCE [LARGE SCALE GENOMIC DNA]</scope>
    <source>
        <strain evidence="6 7">NBRC 100172</strain>
    </source>
</reference>
<evidence type="ECO:0000259" key="5">
    <source>
        <dbReference type="PROSITE" id="PS50975"/>
    </source>
</evidence>
<name>A0A0A3JHM0_9BACI</name>
<keyword evidence="2 4" id="KW-0547">Nucleotide-binding</keyword>
<dbReference type="EMBL" id="JPVP01000051">
    <property type="protein sequence ID" value="KGR86512.1"/>
    <property type="molecule type" value="Genomic_DNA"/>
</dbReference>
<keyword evidence="3 4" id="KW-0067">ATP-binding</keyword>